<gene>
    <name evidence="1" type="ORF">LCGC14_1093500</name>
</gene>
<reference evidence="1" key="1">
    <citation type="journal article" date="2015" name="Nature">
        <title>Complex archaea that bridge the gap between prokaryotes and eukaryotes.</title>
        <authorList>
            <person name="Spang A."/>
            <person name="Saw J.H."/>
            <person name="Jorgensen S.L."/>
            <person name="Zaremba-Niedzwiedzka K."/>
            <person name="Martijn J."/>
            <person name="Lind A.E."/>
            <person name="van Eijk R."/>
            <person name="Schleper C."/>
            <person name="Guy L."/>
            <person name="Ettema T.J."/>
        </authorList>
    </citation>
    <scope>NUCLEOTIDE SEQUENCE</scope>
</reference>
<dbReference type="EMBL" id="LAZR01004873">
    <property type="protein sequence ID" value="KKN04827.1"/>
    <property type="molecule type" value="Genomic_DNA"/>
</dbReference>
<name>A0A0F9MZF7_9ZZZZ</name>
<accession>A0A0F9MZF7</accession>
<sequence>MDKTLVVRFNYDDEKIDDYDVISYITDVLEDNKHPCIEFRLD</sequence>
<organism evidence="1">
    <name type="scientific">marine sediment metagenome</name>
    <dbReference type="NCBI Taxonomy" id="412755"/>
    <lineage>
        <taxon>unclassified sequences</taxon>
        <taxon>metagenomes</taxon>
        <taxon>ecological metagenomes</taxon>
    </lineage>
</organism>
<comment type="caution">
    <text evidence="1">The sequence shown here is derived from an EMBL/GenBank/DDBJ whole genome shotgun (WGS) entry which is preliminary data.</text>
</comment>
<protein>
    <submittedName>
        <fullName evidence="1">Uncharacterized protein</fullName>
    </submittedName>
</protein>
<evidence type="ECO:0000313" key="1">
    <source>
        <dbReference type="EMBL" id="KKN04827.1"/>
    </source>
</evidence>
<proteinExistence type="predicted"/>
<dbReference type="AlphaFoldDB" id="A0A0F9MZF7"/>